<reference evidence="20" key="4">
    <citation type="submission" date="2025-04" db="UniProtKB">
        <authorList>
            <consortium name="RefSeq"/>
        </authorList>
    </citation>
    <scope>IDENTIFICATION</scope>
    <source>
        <strain evidence="20">Tuebingen</strain>
    </source>
</reference>
<evidence type="ECO:0000256" key="15">
    <source>
        <dbReference type="ARBA" id="ARBA00042941"/>
    </source>
</evidence>
<evidence type="ECO:0000256" key="13">
    <source>
        <dbReference type="ARBA" id="ARBA00038784"/>
    </source>
</evidence>
<gene>
    <name evidence="18 20 21" type="primary">faim2b</name>
</gene>
<dbReference type="GO" id="GO:0005794">
    <property type="term" value="C:Golgi apparatus"/>
    <property type="evidence" value="ECO:0000318"/>
    <property type="project" value="GO_Central"/>
</dbReference>
<keyword evidence="6 16" id="KW-1133">Transmembrane helix</keyword>
<evidence type="ECO:0000256" key="5">
    <source>
        <dbReference type="ARBA" id="ARBA00022703"/>
    </source>
</evidence>
<evidence type="ECO:0000313" key="21">
    <source>
        <dbReference type="ZFIN" id="ZDB-GENE-120426-3"/>
    </source>
</evidence>
<feature type="transmembrane region" description="Helical" evidence="16">
    <location>
        <begin position="236"/>
        <end position="258"/>
    </location>
</feature>
<dbReference type="PANTHER" id="PTHR23291">
    <property type="entry name" value="BAX INHIBITOR-RELATED"/>
    <property type="match status" value="1"/>
</dbReference>
<evidence type="ECO:0000256" key="10">
    <source>
        <dbReference type="ARBA" id="ARBA00023257"/>
    </source>
</evidence>
<accession>A0A140LGC1</accession>
<feature type="region of interest" description="Disordered" evidence="17">
    <location>
        <begin position="1"/>
        <end position="22"/>
    </location>
</feature>
<dbReference type="EMBL" id="CT573157">
    <property type="status" value="NOT_ANNOTATED_CDS"/>
    <property type="molecule type" value="Genomic_DNA"/>
</dbReference>
<evidence type="ECO:0000256" key="11">
    <source>
        <dbReference type="ARBA" id="ARBA00034100"/>
    </source>
</evidence>
<feature type="transmembrane region" description="Helical" evidence="16">
    <location>
        <begin position="86"/>
        <end position="104"/>
    </location>
</feature>
<feature type="transmembrane region" description="Helical" evidence="16">
    <location>
        <begin position="53"/>
        <end position="74"/>
    </location>
</feature>
<comment type="similarity">
    <text evidence="12">Belongs to the BI1 family. LFG subfamily.</text>
</comment>
<feature type="transmembrane region" description="Helical" evidence="16">
    <location>
        <begin position="202"/>
        <end position="224"/>
    </location>
</feature>
<dbReference type="OMA" id="PGYEEMQ"/>
<evidence type="ECO:0000256" key="3">
    <source>
        <dbReference type="ARBA" id="ARBA00022475"/>
    </source>
</evidence>
<dbReference type="GeneTree" id="ENSGT01050000244890"/>
<dbReference type="KEGG" id="dre:100006044"/>
<dbReference type="ExpressionAtlas" id="A0A140LGC1">
    <property type="expression patterns" value="baseline"/>
</dbReference>
<keyword evidence="9" id="KW-0325">Glycoprotein</keyword>
<dbReference type="GO" id="GO:0005783">
    <property type="term" value="C:endoplasmic reticulum"/>
    <property type="evidence" value="ECO:0000318"/>
    <property type="project" value="GO_Central"/>
</dbReference>
<protein>
    <recommendedName>
        <fullName evidence="14">Protein lifeguard 2</fullName>
    </recommendedName>
    <alternativeName>
        <fullName evidence="15">Fas apoptotic inhibitory molecule 2</fullName>
    </alternativeName>
</protein>
<evidence type="ECO:0000256" key="17">
    <source>
        <dbReference type="SAM" id="MobiDB-lite"/>
    </source>
</evidence>
<dbReference type="RefSeq" id="NP_001373641.1">
    <property type="nucleotide sequence ID" value="NM_001386712.1"/>
</dbReference>
<dbReference type="GO" id="GO:0045121">
    <property type="term" value="C:membrane raft"/>
    <property type="evidence" value="ECO:0007669"/>
    <property type="project" value="UniProtKB-SubCell"/>
</dbReference>
<evidence type="ECO:0000256" key="8">
    <source>
        <dbReference type="ARBA" id="ARBA00023136"/>
    </source>
</evidence>
<evidence type="ECO:0000313" key="19">
    <source>
        <dbReference type="Proteomes" id="UP000000437"/>
    </source>
</evidence>
<keyword evidence="8 16" id="KW-0472">Membrane</keyword>
<feature type="transmembrane region" description="Helical" evidence="16">
    <location>
        <begin position="141"/>
        <end position="161"/>
    </location>
</feature>
<dbReference type="PhylomeDB" id="A0A140LGC1"/>
<dbReference type="PANTHER" id="PTHR23291:SF18">
    <property type="entry name" value="PROTEIN LIFEGUARD 2"/>
    <property type="match status" value="1"/>
</dbReference>
<reference evidence="18" key="2">
    <citation type="submission" date="2016-03" db="UniProtKB">
        <authorList>
            <consortium name="Ensembl"/>
        </authorList>
    </citation>
    <scope>IDENTIFICATION</scope>
    <source>
        <strain evidence="18">Tuebingen</strain>
    </source>
</reference>
<dbReference type="GO" id="GO:0045211">
    <property type="term" value="C:postsynaptic membrane"/>
    <property type="evidence" value="ECO:0007669"/>
    <property type="project" value="UniProtKB-SubCell"/>
</dbReference>
<keyword evidence="3" id="KW-1003">Cell membrane</keyword>
<comment type="subcellular location">
    <subcellularLocation>
        <location evidence="2">Cell membrane</location>
        <topology evidence="2">Multi-pass membrane protein</topology>
    </subcellularLocation>
    <subcellularLocation>
        <location evidence="1">Membrane raft</location>
    </subcellularLocation>
    <subcellularLocation>
        <location evidence="11">Postsynaptic cell membrane</location>
    </subcellularLocation>
</comment>
<dbReference type="ZFIN" id="ZDB-GENE-120426-3">
    <property type="gene designation" value="faim2b"/>
</dbReference>
<evidence type="ECO:0000256" key="16">
    <source>
        <dbReference type="RuleBase" id="RU004379"/>
    </source>
</evidence>
<sequence length="263" mass="29613">MTQKKVAPADQAVEGSKPPSYEEANAGCPGYYYGDGGFTWDDASVRRIFIRKVYSILMLQLFSTVAVIALFTFHAPVRMYIQTHPILYSASNLLFLITYISLACCGDLRRQFPWNLILLTVFTLSMACMLGFISSFYNTKAVVLCIGITAVVCLCVTLFSFQSKIDITSYQGLLFILCMVMFFCAIVMGFVVPFGYVPWLHAVYSSIGAVVFTMFLAFDTQLLMGNKQYTLSPEEYVFATLSLYLDIVYLFTFLLQMFGQGRD</sequence>
<evidence type="ECO:0000256" key="1">
    <source>
        <dbReference type="ARBA" id="ARBA00004285"/>
    </source>
</evidence>
<proteinExistence type="inferred from homology"/>
<dbReference type="Bgee" id="ENSDARG00000105362">
    <property type="expression patterns" value="Expressed in retina and 7 other cell types or tissues"/>
</dbReference>
<reference evidence="20" key="3">
    <citation type="journal article" date="2019" name="Genetics">
        <title>A Hormone That Lost Its Receptor: Anti-Mullerian Hormone (AMH) in Zebrafish Gonad Development and Sex Determination.</title>
        <authorList>
            <person name="Yan Y.L."/>
            <person name="Batzel P."/>
            <person name="Titus T."/>
            <person name="Sydes J."/>
            <person name="Desvignes T."/>
            <person name="BreMiller R."/>
            <person name="Draper B."/>
            <person name="Postlethwait J.H."/>
        </authorList>
    </citation>
    <scope>NUCLEOTIDE SEQUENCE</scope>
    <source>
        <strain evidence="20">Tuebingen</strain>
    </source>
</reference>
<keyword evidence="10" id="KW-0628">Postsynaptic cell membrane</keyword>
<evidence type="ECO:0000313" key="20">
    <source>
        <dbReference type="RefSeq" id="NP_001373641.1"/>
    </source>
</evidence>
<keyword evidence="5" id="KW-0053">Apoptosis</keyword>
<keyword evidence="7" id="KW-0770">Synapse</keyword>
<evidence type="ECO:0000256" key="6">
    <source>
        <dbReference type="ARBA" id="ARBA00022989"/>
    </source>
</evidence>
<dbReference type="AlphaFoldDB" id="A0A140LGC1"/>
<dbReference type="GO" id="GO:0043524">
    <property type="term" value="P:negative regulation of neuron apoptotic process"/>
    <property type="evidence" value="ECO:0000318"/>
    <property type="project" value="GO_Central"/>
</dbReference>
<dbReference type="GO" id="GO:0097190">
    <property type="term" value="P:apoptotic signaling pathway"/>
    <property type="evidence" value="ECO:0000318"/>
    <property type="project" value="GO_Central"/>
</dbReference>
<organism evidence="18">
    <name type="scientific">Danio rerio</name>
    <name type="common">Zebrafish</name>
    <name type="synonym">Brachydanio rerio</name>
    <dbReference type="NCBI Taxonomy" id="7955"/>
    <lineage>
        <taxon>Eukaryota</taxon>
        <taxon>Metazoa</taxon>
        <taxon>Chordata</taxon>
        <taxon>Craniata</taxon>
        <taxon>Vertebrata</taxon>
        <taxon>Euteleostomi</taxon>
        <taxon>Actinopterygii</taxon>
        <taxon>Neopterygii</taxon>
        <taxon>Teleostei</taxon>
        <taxon>Ostariophysi</taxon>
        <taxon>Cypriniformes</taxon>
        <taxon>Danionidae</taxon>
        <taxon>Danioninae</taxon>
        <taxon>Danio</taxon>
    </lineage>
</organism>
<accession>A0A8M1PVB6</accession>
<evidence type="ECO:0000256" key="9">
    <source>
        <dbReference type="ARBA" id="ARBA00023180"/>
    </source>
</evidence>
<name>A0A140LGC1_DANRE</name>
<keyword evidence="19" id="KW-1185">Reference proteome</keyword>
<keyword evidence="4 16" id="KW-0812">Transmembrane</keyword>
<dbReference type="eggNOG" id="KOG2322">
    <property type="taxonomic scope" value="Eukaryota"/>
</dbReference>
<dbReference type="AGR" id="ZFIN:ZDB-GENE-120426-3"/>
<dbReference type="GO" id="GO:0005262">
    <property type="term" value="F:calcium channel activity"/>
    <property type="evidence" value="ECO:0000318"/>
    <property type="project" value="GO_Central"/>
</dbReference>
<dbReference type="InterPro" id="IPR006214">
    <property type="entry name" value="Bax_inhibitor_1-related"/>
</dbReference>
<dbReference type="OrthoDB" id="7933078at2759"/>
<evidence type="ECO:0000256" key="4">
    <source>
        <dbReference type="ARBA" id="ARBA00022692"/>
    </source>
</evidence>
<dbReference type="Pfam" id="PF01027">
    <property type="entry name" value="Bax1-I"/>
    <property type="match status" value="1"/>
</dbReference>
<dbReference type="CDD" id="cd10428">
    <property type="entry name" value="LFG_like"/>
    <property type="match status" value="1"/>
</dbReference>
<comment type="subunit">
    <text evidence="13">Interacts with FAS/TNFRSF6 and BAX.</text>
</comment>
<dbReference type="SMR" id="A0A140LGC1"/>
<evidence type="ECO:0000256" key="14">
    <source>
        <dbReference type="ARBA" id="ARBA00040576"/>
    </source>
</evidence>
<dbReference type="PaxDb" id="7955-ENSDARP00000057621"/>
<dbReference type="EMBL" id="CR762474">
    <property type="status" value="NOT_ANNOTATED_CDS"/>
    <property type="molecule type" value="Genomic_DNA"/>
</dbReference>
<dbReference type="GO" id="GO:0016020">
    <property type="term" value="C:membrane"/>
    <property type="evidence" value="ECO:0000318"/>
    <property type="project" value="GO_Central"/>
</dbReference>
<dbReference type="GO" id="GO:1902042">
    <property type="term" value="P:negative regulation of extrinsic apoptotic signaling pathway via death domain receptors"/>
    <property type="evidence" value="ECO:0000318"/>
    <property type="project" value="GO_Central"/>
</dbReference>
<feature type="transmembrane region" description="Helical" evidence="16">
    <location>
        <begin position="173"/>
        <end position="196"/>
    </location>
</feature>
<evidence type="ECO:0000313" key="18">
    <source>
        <dbReference type="Ensembl" id="ENSDARP00000142300"/>
    </source>
</evidence>
<evidence type="ECO:0000256" key="12">
    <source>
        <dbReference type="ARBA" id="ARBA00038174"/>
    </source>
</evidence>
<reference evidence="18 19" key="1">
    <citation type="journal article" date="2013" name="Nature">
        <title>The zebrafish reference genome sequence and its relationship to the human genome.</title>
        <authorList>
            <consortium name="Genome Reference Consortium Zebrafish"/>
            <person name="Howe K."/>
            <person name="Clark M.D."/>
            <person name="Torroja C.F."/>
            <person name="Torrance J."/>
            <person name="Berthelot C."/>
            <person name="Muffato M."/>
            <person name="Collins J.E."/>
            <person name="Humphray S."/>
            <person name="McLaren K."/>
            <person name="Matthews L."/>
            <person name="McLaren S."/>
            <person name="Sealy I."/>
            <person name="Caccamo M."/>
            <person name="Churcher C."/>
            <person name="Scott C."/>
            <person name="Barrett J.C."/>
            <person name="Koch R."/>
            <person name="Rauch G.J."/>
            <person name="White S."/>
            <person name="Chow W."/>
            <person name="Kilian B."/>
            <person name="Quintais L.T."/>
            <person name="Guerra-Assuncao J.A."/>
            <person name="Zhou Y."/>
            <person name="Gu Y."/>
            <person name="Yen J."/>
            <person name="Vogel J.H."/>
            <person name="Eyre T."/>
            <person name="Redmond S."/>
            <person name="Banerjee R."/>
            <person name="Chi J."/>
            <person name="Fu B."/>
            <person name="Langley E."/>
            <person name="Maguire S.F."/>
            <person name="Laird G.K."/>
            <person name="Lloyd D."/>
            <person name="Kenyon E."/>
            <person name="Donaldson S."/>
            <person name="Sehra H."/>
            <person name="Almeida-King J."/>
            <person name="Loveland J."/>
            <person name="Trevanion S."/>
            <person name="Jones M."/>
            <person name="Quail M."/>
            <person name="Willey D."/>
            <person name="Hunt A."/>
            <person name="Burton J."/>
            <person name="Sims S."/>
            <person name="McLay K."/>
            <person name="Plumb B."/>
            <person name="Davis J."/>
            <person name="Clee C."/>
            <person name="Oliver K."/>
            <person name="Clark R."/>
            <person name="Riddle C."/>
            <person name="Elliot D."/>
            <person name="Eliott D."/>
            <person name="Threadgold G."/>
            <person name="Harden G."/>
            <person name="Ware D."/>
            <person name="Begum S."/>
            <person name="Mortimore B."/>
            <person name="Mortimer B."/>
            <person name="Kerry G."/>
            <person name="Heath P."/>
            <person name="Phillimore B."/>
            <person name="Tracey A."/>
            <person name="Corby N."/>
            <person name="Dunn M."/>
            <person name="Johnson C."/>
            <person name="Wood J."/>
            <person name="Clark S."/>
            <person name="Pelan S."/>
            <person name="Griffiths G."/>
            <person name="Smith M."/>
            <person name="Glithero R."/>
            <person name="Howden P."/>
            <person name="Barker N."/>
            <person name="Lloyd C."/>
            <person name="Stevens C."/>
            <person name="Harley J."/>
            <person name="Holt K."/>
            <person name="Panagiotidis G."/>
            <person name="Lovell J."/>
            <person name="Beasley H."/>
            <person name="Henderson C."/>
            <person name="Gordon D."/>
            <person name="Auger K."/>
            <person name="Wright D."/>
            <person name="Collins J."/>
            <person name="Raisen C."/>
            <person name="Dyer L."/>
            <person name="Leung K."/>
            <person name="Robertson L."/>
            <person name="Ambridge K."/>
            <person name="Leongamornlert D."/>
            <person name="McGuire S."/>
            <person name="Gilderthorp R."/>
            <person name="Griffiths C."/>
            <person name="Manthravadi D."/>
            <person name="Nichol S."/>
            <person name="Barker G."/>
            <person name="Whitehead S."/>
            <person name="Kay M."/>
            <person name="Brown J."/>
            <person name="Murnane C."/>
            <person name="Gray E."/>
            <person name="Humphries M."/>
            <person name="Sycamore N."/>
            <person name="Barker D."/>
            <person name="Saunders D."/>
            <person name="Wallis J."/>
            <person name="Babbage A."/>
            <person name="Hammond S."/>
            <person name="Mashreghi-Mohammadi M."/>
            <person name="Barr L."/>
            <person name="Martin S."/>
            <person name="Wray P."/>
            <person name="Ellington A."/>
            <person name="Matthews N."/>
            <person name="Ellwood M."/>
            <person name="Woodmansey R."/>
            <person name="Clark G."/>
            <person name="Cooper J."/>
            <person name="Cooper J."/>
            <person name="Tromans A."/>
            <person name="Grafham D."/>
            <person name="Skuce C."/>
            <person name="Pandian R."/>
            <person name="Andrews R."/>
            <person name="Harrison E."/>
            <person name="Kimberley A."/>
            <person name="Garnett J."/>
            <person name="Fosker N."/>
            <person name="Hall R."/>
            <person name="Garner P."/>
            <person name="Kelly D."/>
            <person name="Bird C."/>
            <person name="Palmer S."/>
            <person name="Gehring I."/>
            <person name="Berger A."/>
            <person name="Dooley C.M."/>
            <person name="Ersan-Urun Z."/>
            <person name="Eser C."/>
            <person name="Geiger H."/>
            <person name="Geisler M."/>
            <person name="Karotki L."/>
            <person name="Kirn A."/>
            <person name="Konantz J."/>
            <person name="Konantz M."/>
            <person name="Oberlander M."/>
            <person name="Rudolph-Geiger S."/>
            <person name="Teucke M."/>
            <person name="Lanz C."/>
            <person name="Raddatz G."/>
            <person name="Osoegawa K."/>
            <person name="Zhu B."/>
            <person name="Rapp A."/>
            <person name="Widaa S."/>
            <person name="Langford C."/>
            <person name="Yang F."/>
            <person name="Schuster S.C."/>
            <person name="Carter N.P."/>
            <person name="Harrow J."/>
            <person name="Ning Z."/>
            <person name="Herrero J."/>
            <person name="Searle S.M."/>
            <person name="Enright A."/>
            <person name="Geisler R."/>
            <person name="Plasterk R.H."/>
            <person name="Lee C."/>
            <person name="Westerfield M."/>
            <person name="de Jong P.J."/>
            <person name="Zon L.I."/>
            <person name="Postlethwait J.H."/>
            <person name="Nusslein-Volhard C."/>
            <person name="Hubbard T.J."/>
            <person name="Roest Crollius H."/>
            <person name="Rogers J."/>
            <person name="Stemple D.L."/>
        </authorList>
    </citation>
    <scope>NUCLEOTIDE SEQUENCE [LARGE SCALE GENOMIC DNA]</scope>
    <source>
        <strain evidence="18 19">Tuebingen</strain>
    </source>
</reference>
<evidence type="ECO:0000256" key="7">
    <source>
        <dbReference type="ARBA" id="ARBA00023018"/>
    </source>
</evidence>
<feature type="transmembrane region" description="Helical" evidence="16">
    <location>
        <begin position="116"/>
        <end position="135"/>
    </location>
</feature>
<dbReference type="Proteomes" id="UP000000437">
    <property type="component" value="Chromosome 11"/>
</dbReference>
<dbReference type="CTD" id="100006044"/>
<evidence type="ECO:0000256" key="2">
    <source>
        <dbReference type="ARBA" id="ARBA00004651"/>
    </source>
</evidence>
<dbReference type="Ensembl" id="ENSDART00000172885.2">
    <property type="protein sequence ID" value="ENSDARP00000142300.1"/>
    <property type="gene ID" value="ENSDARG00000105362.2"/>
</dbReference>